<protein>
    <submittedName>
        <fullName evidence="2">Uncharacterized protein</fullName>
    </submittedName>
</protein>
<accession>A0A562M0J5</accession>
<proteinExistence type="predicted"/>
<name>A0A562M0J5_9GAMM</name>
<keyword evidence="3" id="KW-1185">Reference proteome</keyword>
<gene>
    <name evidence="2" type="ORF">IP93_00470</name>
</gene>
<evidence type="ECO:0000313" key="3">
    <source>
        <dbReference type="Proteomes" id="UP000316471"/>
    </source>
</evidence>
<organism evidence="2 3">
    <name type="scientific">Aerolutibacter ruishenii</name>
    <dbReference type="NCBI Taxonomy" id="686800"/>
    <lineage>
        <taxon>Bacteria</taxon>
        <taxon>Pseudomonadati</taxon>
        <taxon>Pseudomonadota</taxon>
        <taxon>Gammaproteobacteria</taxon>
        <taxon>Lysobacterales</taxon>
        <taxon>Lysobacteraceae</taxon>
        <taxon>Aerolutibacter</taxon>
    </lineage>
</organism>
<dbReference type="EMBL" id="VLKP01000002">
    <property type="protein sequence ID" value="TWI13308.1"/>
    <property type="molecule type" value="Genomic_DNA"/>
</dbReference>
<evidence type="ECO:0000313" key="2">
    <source>
        <dbReference type="EMBL" id="TWI13308.1"/>
    </source>
</evidence>
<dbReference type="AlphaFoldDB" id="A0A562M0J5"/>
<feature type="compositionally biased region" description="Basic residues" evidence="1">
    <location>
        <begin position="1"/>
        <end position="19"/>
    </location>
</feature>
<comment type="caution">
    <text evidence="2">The sequence shown here is derived from an EMBL/GenBank/DDBJ whole genome shotgun (WGS) entry which is preliminary data.</text>
</comment>
<feature type="region of interest" description="Disordered" evidence="1">
    <location>
        <begin position="1"/>
        <end position="32"/>
    </location>
</feature>
<evidence type="ECO:0000256" key="1">
    <source>
        <dbReference type="SAM" id="MobiDB-lite"/>
    </source>
</evidence>
<sequence>MASRSRHIAATVRRTHIRRATGTYSPTAAAGHAGLPTCRAKACRHSTTLGPDT</sequence>
<dbReference type="Proteomes" id="UP000316471">
    <property type="component" value="Unassembled WGS sequence"/>
</dbReference>
<reference evidence="2 3" key="1">
    <citation type="journal article" date="2015" name="Stand. Genomic Sci.">
        <title>Genomic Encyclopedia of Bacterial and Archaeal Type Strains, Phase III: the genomes of soil and plant-associated and newly described type strains.</title>
        <authorList>
            <person name="Whitman W.B."/>
            <person name="Woyke T."/>
            <person name="Klenk H.P."/>
            <person name="Zhou Y."/>
            <person name="Lilburn T.G."/>
            <person name="Beck B.J."/>
            <person name="De Vos P."/>
            <person name="Vandamme P."/>
            <person name="Eisen J.A."/>
            <person name="Garrity G."/>
            <person name="Hugenholtz P."/>
            <person name="Kyrpides N.C."/>
        </authorList>
    </citation>
    <scope>NUCLEOTIDE SEQUENCE [LARGE SCALE GENOMIC DNA]</scope>
    <source>
        <strain evidence="2 3">CGMCC 1.10136</strain>
    </source>
</reference>